<evidence type="ECO:0000256" key="7">
    <source>
        <dbReference type="ARBA" id="ARBA00037847"/>
    </source>
</evidence>
<dbReference type="InterPro" id="IPR015720">
    <property type="entry name" value="Emp24-like"/>
</dbReference>
<evidence type="ECO:0000256" key="9">
    <source>
        <dbReference type="SAM" id="Phobius"/>
    </source>
</evidence>
<evidence type="ECO:0000256" key="8">
    <source>
        <dbReference type="RuleBase" id="RU003827"/>
    </source>
</evidence>
<evidence type="ECO:0000256" key="5">
    <source>
        <dbReference type="ARBA" id="ARBA00022989"/>
    </source>
</evidence>
<evidence type="ECO:0000256" key="2">
    <source>
        <dbReference type="ARBA" id="ARBA00007104"/>
    </source>
</evidence>
<organism evidence="11 12">
    <name type="scientific">Batrachochytrium dendrobatidis (strain JEL423)</name>
    <dbReference type="NCBI Taxonomy" id="403673"/>
    <lineage>
        <taxon>Eukaryota</taxon>
        <taxon>Fungi</taxon>
        <taxon>Fungi incertae sedis</taxon>
        <taxon>Chytridiomycota</taxon>
        <taxon>Chytridiomycota incertae sedis</taxon>
        <taxon>Chytridiomycetes</taxon>
        <taxon>Rhizophydiales</taxon>
        <taxon>Rhizophydiales incertae sedis</taxon>
        <taxon>Batrachochytrium</taxon>
    </lineage>
</organism>
<dbReference type="PROSITE" id="PS50866">
    <property type="entry name" value="GOLD"/>
    <property type="match status" value="1"/>
</dbReference>
<dbReference type="GO" id="GO:0012505">
    <property type="term" value="C:endomembrane system"/>
    <property type="evidence" value="ECO:0007669"/>
    <property type="project" value="UniProtKB-SubCell"/>
</dbReference>
<name>A0A177WST3_BATDL</name>
<evidence type="ECO:0000256" key="3">
    <source>
        <dbReference type="ARBA" id="ARBA00022692"/>
    </source>
</evidence>
<comment type="subcellular location">
    <subcellularLocation>
        <location evidence="7">Endomembrane system</location>
        <topology evidence="7">Single-pass membrane protein</topology>
    </subcellularLocation>
    <subcellularLocation>
        <location evidence="1 8">Membrane</location>
        <topology evidence="1 8">Single-pass type I membrane protein</topology>
    </subcellularLocation>
</comment>
<dbReference type="SUPFAM" id="SSF101576">
    <property type="entry name" value="Supernatant protein factor (SPF), C-terminal domain"/>
    <property type="match status" value="1"/>
</dbReference>
<dbReference type="Proteomes" id="UP000077115">
    <property type="component" value="Unassembled WGS sequence"/>
</dbReference>
<accession>A0A177WST3</accession>
<feature type="transmembrane region" description="Helical" evidence="9">
    <location>
        <begin position="205"/>
        <end position="231"/>
    </location>
</feature>
<evidence type="ECO:0000259" key="10">
    <source>
        <dbReference type="PROSITE" id="PS50866"/>
    </source>
</evidence>
<dbReference type="GO" id="GO:0016020">
    <property type="term" value="C:membrane"/>
    <property type="evidence" value="ECO:0007669"/>
    <property type="project" value="UniProtKB-SubCell"/>
</dbReference>
<sequence>MKAMHKSPLELIVLSLLGLMGSTMLMSTFVSATTVTYKMAPHERACFYTEAKTKGEKVAFYFAVQSGGQFDIDFEVIDPRQVVLLKGSAERQGDYVFSAREPGEFTVCFSNTMSTFSDKTIDFDVTSEHELPGFGTKSKLAEALGPIDSLKKDNVTISIRESVEKLEVRSNTLLKTINWISRNQREMRTSEHRNLAIVHKIGSRIFWFAIGSSCVMVSMSIAQVFAIQTFFSKGGRTRV</sequence>
<dbReference type="InterPro" id="IPR009038">
    <property type="entry name" value="GOLD_dom"/>
</dbReference>
<keyword evidence="3 8" id="KW-0812">Transmembrane</keyword>
<dbReference type="VEuPathDB" id="FungiDB:BDEG_26559"/>
<comment type="similarity">
    <text evidence="2 8">Belongs to the EMP24/GP25L family.</text>
</comment>
<keyword evidence="5 9" id="KW-1133">Transmembrane helix</keyword>
<evidence type="ECO:0000256" key="1">
    <source>
        <dbReference type="ARBA" id="ARBA00004479"/>
    </source>
</evidence>
<evidence type="ECO:0000256" key="4">
    <source>
        <dbReference type="ARBA" id="ARBA00022729"/>
    </source>
</evidence>
<dbReference type="InterPro" id="IPR036598">
    <property type="entry name" value="GOLD_dom_sf"/>
</dbReference>
<dbReference type="SMART" id="SM01190">
    <property type="entry name" value="EMP24_GP25L"/>
    <property type="match status" value="1"/>
</dbReference>
<reference evidence="11 12" key="2">
    <citation type="submission" date="2016-05" db="EMBL/GenBank/DDBJ databases">
        <title>Lineage-specific infection strategies underlie the spectrum of fungal disease in amphibians.</title>
        <authorList>
            <person name="Cuomo C.A."/>
            <person name="Farrer R.A."/>
            <person name="James T."/>
            <person name="Longcore J."/>
            <person name="Birren B."/>
        </authorList>
    </citation>
    <scope>NUCLEOTIDE SEQUENCE [LARGE SCALE GENOMIC DNA]</scope>
    <source>
        <strain evidence="11 12">JEL423</strain>
    </source>
</reference>
<proteinExistence type="inferred from homology"/>
<dbReference type="STRING" id="403673.A0A177WST3"/>
<protein>
    <recommendedName>
        <fullName evidence="10">GOLD domain-containing protein</fullName>
    </recommendedName>
</protein>
<dbReference type="Pfam" id="PF01105">
    <property type="entry name" value="EMP24_GP25L"/>
    <property type="match status" value="1"/>
</dbReference>
<dbReference type="OrthoDB" id="1929172at2759"/>
<dbReference type="PANTHER" id="PTHR22811">
    <property type="entry name" value="TRANSMEMBRANE EMP24 DOMAIN-CONTAINING PROTEIN"/>
    <property type="match status" value="1"/>
</dbReference>
<dbReference type="EMBL" id="DS022309">
    <property type="protein sequence ID" value="OAJ43179.1"/>
    <property type="molecule type" value="Genomic_DNA"/>
</dbReference>
<gene>
    <name evidence="11" type="ORF">BDEG_26559</name>
</gene>
<reference evidence="11 12" key="1">
    <citation type="submission" date="2006-10" db="EMBL/GenBank/DDBJ databases">
        <title>The Genome Sequence of Batrachochytrium dendrobatidis JEL423.</title>
        <authorList>
            <consortium name="The Broad Institute Genome Sequencing Platform"/>
            <person name="Birren B."/>
            <person name="Lander E."/>
            <person name="Galagan J."/>
            <person name="Cuomo C."/>
            <person name="Devon K."/>
            <person name="Jaffe D."/>
            <person name="Butler J."/>
            <person name="Alvarez P."/>
            <person name="Gnerre S."/>
            <person name="Grabherr M."/>
            <person name="Kleber M."/>
            <person name="Mauceli E."/>
            <person name="Brockman W."/>
            <person name="Young S."/>
            <person name="LaButti K."/>
            <person name="Sykes S."/>
            <person name="DeCaprio D."/>
            <person name="Crawford M."/>
            <person name="Koehrsen M."/>
            <person name="Engels R."/>
            <person name="Montgomery P."/>
            <person name="Pearson M."/>
            <person name="Howarth C."/>
            <person name="Larson L."/>
            <person name="White J."/>
            <person name="O'Leary S."/>
            <person name="Kodira C."/>
            <person name="Zeng Q."/>
            <person name="Yandava C."/>
            <person name="Alvarado L."/>
            <person name="Longcore J."/>
            <person name="James T."/>
        </authorList>
    </citation>
    <scope>NUCLEOTIDE SEQUENCE [LARGE SCALE GENOMIC DNA]</scope>
    <source>
        <strain evidence="11 12">JEL423</strain>
    </source>
</reference>
<dbReference type="AlphaFoldDB" id="A0A177WST3"/>
<evidence type="ECO:0000313" key="12">
    <source>
        <dbReference type="Proteomes" id="UP000077115"/>
    </source>
</evidence>
<feature type="domain" description="GOLD" evidence="10">
    <location>
        <begin position="44"/>
        <end position="127"/>
    </location>
</feature>
<dbReference type="eggNOG" id="KOG1693">
    <property type="taxonomic scope" value="Eukaryota"/>
</dbReference>
<evidence type="ECO:0000256" key="6">
    <source>
        <dbReference type="ARBA" id="ARBA00023136"/>
    </source>
</evidence>
<keyword evidence="4" id="KW-0732">Signal</keyword>
<keyword evidence="6 9" id="KW-0472">Membrane</keyword>
<evidence type="ECO:0000313" key="11">
    <source>
        <dbReference type="EMBL" id="OAJ43179.1"/>
    </source>
</evidence>